<evidence type="ECO:0000256" key="1">
    <source>
        <dbReference type="SAM" id="MobiDB-lite"/>
    </source>
</evidence>
<dbReference type="Proteomes" id="UP000431401">
    <property type="component" value="Unassembled WGS sequence"/>
</dbReference>
<organism evidence="2 3">
    <name type="scientific">Nocardia aurantia</name>
    <dbReference type="NCBI Taxonomy" id="2585199"/>
    <lineage>
        <taxon>Bacteria</taxon>
        <taxon>Bacillati</taxon>
        <taxon>Actinomycetota</taxon>
        <taxon>Actinomycetes</taxon>
        <taxon>Mycobacteriales</taxon>
        <taxon>Nocardiaceae</taxon>
        <taxon>Nocardia</taxon>
    </lineage>
</organism>
<feature type="compositionally biased region" description="Low complexity" evidence="1">
    <location>
        <begin position="310"/>
        <end position="326"/>
    </location>
</feature>
<gene>
    <name evidence="2" type="ORF">NRB56_72060</name>
</gene>
<accession>A0A7K0E1E5</accession>
<feature type="region of interest" description="Disordered" evidence="1">
    <location>
        <begin position="356"/>
        <end position="391"/>
    </location>
</feature>
<evidence type="ECO:0000313" key="2">
    <source>
        <dbReference type="EMBL" id="MQY31597.1"/>
    </source>
</evidence>
<sequence>MYVTYRYRNLSHAIDDPASPLREYFHRRFPNVRPVQDGYRQASGPIVVEGVTASPGTVAAAFDLLLRFRLDAGYRPRVAAAAEAISAVPEHVATVSDVAAVAGAAVRPSSDGDIESAVAVRACWALALTTELYRNPLLVLGSPPAALIRDGEFTTEALLALAPDDVVELLGALYTRAVTALADVLAGPHDAVALGPAFAGSRWCAADADVIVDGTLIDVKTRMGNRNKKSGVRSDSLPRNDIYQLLGYVLFDRPDEYRLTEVAVYSARYATLHRWPLQQLLDTLAGEPVDLAAERAAVWELLGAQDDDAGAVVEPSPSAVPAPETAADPEDVSAPAEAVVADSEDVSALSDAVVADPEDVSAPSGAVVADPEDASAPSEAVVTGGAEPDGRRGWQRLVQWRGRLFARRGRS</sequence>
<name>A0A7K0E1E5_9NOCA</name>
<keyword evidence="3" id="KW-1185">Reference proteome</keyword>
<feature type="region of interest" description="Disordered" evidence="1">
    <location>
        <begin position="309"/>
        <end position="332"/>
    </location>
</feature>
<reference evidence="2 3" key="1">
    <citation type="submission" date="2019-10" db="EMBL/GenBank/DDBJ databases">
        <title>Nocardia macrotermitis sp. nov. and Nocardia aurantia sp. nov., isolated from the gut of fungus growing-termite Macrotermes natalensis.</title>
        <authorList>
            <person name="Benndorf R."/>
            <person name="Schwitalla J."/>
            <person name="Martin K."/>
            <person name="De Beer W."/>
            <person name="Kaster A.-K."/>
            <person name="Vollmers J."/>
            <person name="Poulsen M."/>
            <person name="Beemelmanns C."/>
        </authorList>
    </citation>
    <scope>NUCLEOTIDE SEQUENCE [LARGE SCALE GENOMIC DNA]</scope>
    <source>
        <strain evidence="2 3">RB56</strain>
    </source>
</reference>
<protein>
    <submittedName>
        <fullName evidence="2">Uncharacterized protein</fullName>
    </submittedName>
</protein>
<proteinExistence type="predicted"/>
<dbReference type="AlphaFoldDB" id="A0A7K0E1E5"/>
<evidence type="ECO:0000313" key="3">
    <source>
        <dbReference type="Proteomes" id="UP000431401"/>
    </source>
</evidence>
<dbReference type="EMBL" id="WEGI01000021">
    <property type="protein sequence ID" value="MQY31597.1"/>
    <property type="molecule type" value="Genomic_DNA"/>
</dbReference>
<comment type="caution">
    <text evidence="2">The sequence shown here is derived from an EMBL/GenBank/DDBJ whole genome shotgun (WGS) entry which is preliminary data.</text>
</comment>